<protein>
    <submittedName>
        <fullName evidence="1">Unannotated protein</fullName>
    </submittedName>
</protein>
<accession>A0A6J7IID8</accession>
<organism evidence="1">
    <name type="scientific">freshwater metagenome</name>
    <dbReference type="NCBI Taxonomy" id="449393"/>
    <lineage>
        <taxon>unclassified sequences</taxon>
        <taxon>metagenomes</taxon>
        <taxon>ecological metagenomes</taxon>
    </lineage>
</organism>
<dbReference type="AlphaFoldDB" id="A0A6J7IID8"/>
<name>A0A6J7IID8_9ZZZZ</name>
<reference evidence="1" key="1">
    <citation type="submission" date="2020-05" db="EMBL/GenBank/DDBJ databases">
        <authorList>
            <person name="Chiriac C."/>
            <person name="Salcher M."/>
            <person name="Ghai R."/>
            <person name="Kavagutti S V."/>
        </authorList>
    </citation>
    <scope>NUCLEOTIDE SEQUENCE</scope>
</reference>
<sequence>MRVALVLLATAVLAWSAVLIRDARVADVTDPHALNAPTGPAAMAAADDLRRARLLNPDGTLEAWQALYEVRGGELRGALARGLAVTRREPDNLDAWVAVWAASGRLGDRASLARASSQIRRLTGRS</sequence>
<proteinExistence type="predicted"/>
<evidence type="ECO:0000313" key="1">
    <source>
        <dbReference type="EMBL" id="CAB4930072.1"/>
    </source>
</evidence>
<gene>
    <name evidence="1" type="ORF">UFOPK3674_01090</name>
</gene>
<dbReference type="EMBL" id="CAFBMX010000005">
    <property type="protein sequence ID" value="CAB4930072.1"/>
    <property type="molecule type" value="Genomic_DNA"/>
</dbReference>